<proteinExistence type="predicted"/>
<dbReference type="GO" id="GO:0004523">
    <property type="term" value="F:RNA-DNA hybrid ribonuclease activity"/>
    <property type="evidence" value="ECO:0007669"/>
    <property type="project" value="InterPro"/>
</dbReference>
<reference evidence="2 3" key="1">
    <citation type="journal article" date="2010" name="Nature">
        <title>Genome sequence of the palaeopolyploid soybean.</title>
        <authorList>
            <person name="Schmutz J."/>
            <person name="Cannon S.B."/>
            <person name="Schlueter J."/>
            <person name="Ma J."/>
            <person name="Mitros T."/>
            <person name="Nelson W."/>
            <person name="Hyten D.L."/>
            <person name="Song Q."/>
            <person name="Thelen J.J."/>
            <person name="Cheng J."/>
            <person name="Xu D."/>
            <person name="Hellsten U."/>
            <person name="May G.D."/>
            <person name="Yu Y."/>
            <person name="Sakurai T."/>
            <person name="Umezawa T."/>
            <person name="Bhattacharyya M.K."/>
            <person name="Sandhu D."/>
            <person name="Valliyodan B."/>
            <person name="Lindquist E."/>
            <person name="Peto M."/>
            <person name="Grant D."/>
            <person name="Shu S."/>
            <person name="Goodstein D."/>
            <person name="Barry K."/>
            <person name="Futrell-Griggs M."/>
            <person name="Abernathy B."/>
            <person name="Du J."/>
            <person name="Tian Z."/>
            <person name="Zhu L."/>
            <person name="Gill N."/>
            <person name="Joshi T."/>
            <person name="Libault M."/>
            <person name="Sethuraman A."/>
            <person name="Zhang X.-C."/>
            <person name="Shinozaki K."/>
            <person name="Nguyen H.T."/>
            <person name="Wing R.A."/>
            <person name="Cregan P."/>
            <person name="Specht J."/>
            <person name="Grimwood J."/>
            <person name="Rokhsar D."/>
            <person name="Stacey G."/>
            <person name="Shoemaker R.C."/>
            <person name="Jackson S.A."/>
        </authorList>
    </citation>
    <scope>NUCLEOTIDE SEQUENCE</scope>
    <source>
        <strain evidence="3">cv. Williams 82</strain>
        <tissue evidence="2">Callus</tissue>
    </source>
</reference>
<dbReference type="InParanoid" id="A0A0R0GKX4"/>
<sequence length="136" mass="15964">MAMLLWRRRNDKVWDNKAYPDSHVIAQGDEFFQSWSRFLSVTEDEAWSLLSALQFLQSFGLEKVILKIDNKSVAERVTLSCREILEDNLTYRVPFIRRQANREAYELARAALLFPSLHNVDHVLSCIQHLILNKMI</sequence>
<keyword evidence="4" id="KW-1185">Reference proteome</keyword>
<feature type="domain" description="RNase H type-1" evidence="1">
    <location>
        <begin position="36"/>
        <end position="110"/>
    </location>
</feature>
<dbReference type="EMBL" id="CM000847">
    <property type="protein sequence ID" value="KRH15705.1"/>
    <property type="molecule type" value="Genomic_DNA"/>
</dbReference>
<dbReference type="SMR" id="A0A0R0GKX4"/>
<dbReference type="EnsemblPlants" id="KRH15705">
    <property type="protein sequence ID" value="KRH15705"/>
    <property type="gene ID" value="GLYMA_14G105600"/>
</dbReference>
<dbReference type="GO" id="GO:0003676">
    <property type="term" value="F:nucleic acid binding"/>
    <property type="evidence" value="ECO:0007669"/>
    <property type="project" value="InterPro"/>
</dbReference>
<evidence type="ECO:0000313" key="2">
    <source>
        <dbReference type="EMBL" id="KRH15705.1"/>
    </source>
</evidence>
<gene>
    <name evidence="2" type="ORF">GLYMA_14G105600</name>
</gene>
<dbReference type="Proteomes" id="UP000008827">
    <property type="component" value="Chromosome 14"/>
</dbReference>
<organism evidence="2">
    <name type="scientific">Glycine max</name>
    <name type="common">Soybean</name>
    <name type="synonym">Glycine hispida</name>
    <dbReference type="NCBI Taxonomy" id="3847"/>
    <lineage>
        <taxon>Eukaryota</taxon>
        <taxon>Viridiplantae</taxon>
        <taxon>Streptophyta</taxon>
        <taxon>Embryophyta</taxon>
        <taxon>Tracheophyta</taxon>
        <taxon>Spermatophyta</taxon>
        <taxon>Magnoliopsida</taxon>
        <taxon>eudicotyledons</taxon>
        <taxon>Gunneridae</taxon>
        <taxon>Pentapetalae</taxon>
        <taxon>rosids</taxon>
        <taxon>fabids</taxon>
        <taxon>Fabales</taxon>
        <taxon>Fabaceae</taxon>
        <taxon>Papilionoideae</taxon>
        <taxon>50 kb inversion clade</taxon>
        <taxon>NPAAA clade</taxon>
        <taxon>indigoferoid/millettioid clade</taxon>
        <taxon>Phaseoleae</taxon>
        <taxon>Glycine</taxon>
        <taxon>Glycine subgen. Soja</taxon>
    </lineage>
</organism>
<dbReference type="AlphaFoldDB" id="A0A0R0GKX4"/>
<reference evidence="3" key="2">
    <citation type="submission" date="2018-02" db="UniProtKB">
        <authorList>
            <consortium name="EnsemblPlants"/>
        </authorList>
    </citation>
    <scope>IDENTIFICATION</scope>
    <source>
        <strain evidence="3">Williams 82</strain>
    </source>
</reference>
<dbReference type="Gramene" id="KRH15705">
    <property type="protein sequence ID" value="KRH15705"/>
    <property type="gene ID" value="GLYMA_14G105600"/>
</dbReference>
<accession>A0A0R0GKX4</accession>
<name>A0A0R0GKX4_SOYBN</name>
<evidence type="ECO:0000313" key="4">
    <source>
        <dbReference type="Proteomes" id="UP000008827"/>
    </source>
</evidence>
<protein>
    <recommendedName>
        <fullName evidence="1">RNase H type-1 domain-containing protein</fullName>
    </recommendedName>
</protein>
<evidence type="ECO:0000313" key="3">
    <source>
        <dbReference type="EnsemblPlants" id="KRH15705"/>
    </source>
</evidence>
<dbReference type="Pfam" id="PF13456">
    <property type="entry name" value="RVT_3"/>
    <property type="match status" value="1"/>
</dbReference>
<dbReference type="InterPro" id="IPR002156">
    <property type="entry name" value="RNaseH_domain"/>
</dbReference>
<evidence type="ECO:0000259" key="1">
    <source>
        <dbReference type="Pfam" id="PF13456"/>
    </source>
</evidence>
<dbReference type="OMA" id="MWEILLA"/>
<reference evidence="2" key="3">
    <citation type="submission" date="2018-07" db="EMBL/GenBank/DDBJ databases">
        <title>WGS assembly of Glycine max.</title>
        <authorList>
            <person name="Schmutz J."/>
            <person name="Cannon S."/>
            <person name="Schlueter J."/>
            <person name="Ma J."/>
            <person name="Mitros T."/>
            <person name="Nelson W."/>
            <person name="Hyten D."/>
            <person name="Song Q."/>
            <person name="Thelen J."/>
            <person name="Cheng J."/>
            <person name="Xu D."/>
            <person name="Hellsten U."/>
            <person name="May G."/>
            <person name="Yu Y."/>
            <person name="Sakurai T."/>
            <person name="Umezawa T."/>
            <person name="Bhattacharyya M."/>
            <person name="Sandhu D."/>
            <person name="Valliyodan B."/>
            <person name="Lindquist E."/>
            <person name="Peto M."/>
            <person name="Grant D."/>
            <person name="Shu S."/>
            <person name="Goodstein D."/>
            <person name="Barry K."/>
            <person name="Futrell-Griggs M."/>
            <person name="Abernathy B."/>
            <person name="Du J."/>
            <person name="Tian Z."/>
            <person name="Zhu L."/>
            <person name="Gill N."/>
            <person name="Joshi T."/>
            <person name="Libault M."/>
            <person name="Sethuraman A."/>
            <person name="Zhang X."/>
            <person name="Shinozaki K."/>
            <person name="Nguyen H."/>
            <person name="Wing R."/>
            <person name="Cregan P."/>
            <person name="Specht J."/>
            <person name="Grimwood J."/>
            <person name="Rokhsar D."/>
            <person name="Stacey G."/>
            <person name="Shoemaker R."/>
            <person name="Jackson S."/>
        </authorList>
    </citation>
    <scope>NUCLEOTIDE SEQUENCE</scope>
    <source>
        <tissue evidence="2">Callus</tissue>
    </source>
</reference>